<reference evidence="8 9" key="1">
    <citation type="submission" date="2023-10" db="EMBL/GenBank/DDBJ databases">
        <title>A novel Glycoside Hydrolase 43-Like Enzyme from Clostrdium boliviensis is an Endo-xylanase, and a Candidate for Xylooligosaccharides Production from Different Xylan Substrates.</title>
        <authorList>
            <person name="Alvarez M.T."/>
            <person name="Rocabado-Villegas L.R."/>
            <person name="Salas-Veizaga D.M."/>
            <person name="Linares-Pasten J.A."/>
            <person name="Gudmundsdottir E.E."/>
            <person name="Hreggvidsson G.O."/>
            <person name="Adlercreutz P."/>
            <person name="Nordberg Karlsson E."/>
        </authorList>
    </citation>
    <scope>NUCLEOTIDE SEQUENCE [LARGE SCALE GENOMIC DNA]</scope>
    <source>
        <strain evidence="8 9">E-1</strain>
    </source>
</reference>
<dbReference type="PANTHER" id="PTHR33885:SF3">
    <property type="entry name" value="PHAGE SHOCK PROTEIN C"/>
    <property type="match status" value="1"/>
</dbReference>
<dbReference type="InterPro" id="IPR052027">
    <property type="entry name" value="PspC"/>
</dbReference>
<comment type="subcellular location">
    <subcellularLocation>
        <location evidence="1">Cell membrane</location>
        <topology evidence="1">Single-pass membrane protein</topology>
    </subcellularLocation>
</comment>
<comment type="caution">
    <text evidence="8">The sequence shown here is derived from an EMBL/GenBank/DDBJ whole genome shotgun (WGS) entry which is preliminary data.</text>
</comment>
<name>A0ABU4GN77_9CLOT</name>
<evidence type="ECO:0000256" key="3">
    <source>
        <dbReference type="ARBA" id="ARBA00022692"/>
    </source>
</evidence>
<dbReference type="Pfam" id="PF04024">
    <property type="entry name" value="PspC"/>
    <property type="match status" value="1"/>
</dbReference>
<evidence type="ECO:0000256" key="6">
    <source>
        <dbReference type="SAM" id="Phobius"/>
    </source>
</evidence>
<organism evidence="8 9">
    <name type="scientific">Clostridium boliviensis</name>
    <dbReference type="NCBI Taxonomy" id="318465"/>
    <lineage>
        <taxon>Bacteria</taxon>
        <taxon>Bacillati</taxon>
        <taxon>Bacillota</taxon>
        <taxon>Clostridia</taxon>
        <taxon>Eubacteriales</taxon>
        <taxon>Clostridiaceae</taxon>
        <taxon>Clostridium</taxon>
    </lineage>
</organism>
<sequence length="82" mass="9260">MGSKRLYRSRKNKVLCGVCGGIGEYLVVDPVMIRLIWILLMVFQTWRHLFHVFTGASLIGGSIAIYILAAVIIPKNPDEERD</sequence>
<dbReference type="Proteomes" id="UP001276854">
    <property type="component" value="Unassembled WGS sequence"/>
</dbReference>
<gene>
    <name evidence="8" type="ORF">RZO55_15960</name>
</gene>
<keyword evidence="9" id="KW-1185">Reference proteome</keyword>
<evidence type="ECO:0000313" key="9">
    <source>
        <dbReference type="Proteomes" id="UP001276854"/>
    </source>
</evidence>
<feature type="transmembrane region" description="Helical" evidence="6">
    <location>
        <begin position="49"/>
        <end position="73"/>
    </location>
</feature>
<keyword evidence="3 6" id="KW-0812">Transmembrane</keyword>
<feature type="domain" description="Phage shock protein PspC N-terminal" evidence="7">
    <location>
        <begin position="4"/>
        <end position="75"/>
    </location>
</feature>
<dbReference type="PANTHER" id="PTHR33885">
    <property type="entry name" value="PHAGE SHOCK PROTEIN C"/>
    <property type="match status" value="1"/>
</dbReference>
<keyword evidence="4 6" id="KW-1133">Transmembrane helix</keyword>
<evidence type="ECO:0000256" key="5">
    <source>
        <dbReference type="ARBA" id="ARBA00023136"/>
    </source>
</evidence>
<proteinExistence type="predicted"/>
<evidence type="ECO:0000256" key="1">
    <source>
        <dbReference type="ARBA" id="ARBA00004162"/>
    </source>
</evidence>
<dbReference type="EMBL" id="JAWONS010000240">
    <property type="protein sequence ID" value="MDW2799067.1"/>
    <property type="molecule type" value="Genomic_DNA"/>
</dbReference>
<protein>
    <submittedName>
        <fullName evidence="8">PspC domain-containing protein</fullName>
    </submittedName>
</protein>
<evidence type="ECO:0000259" key="7">
    <source>
        <dbReference type="Pfam" id="PF04024"/>
    </source>
</evidence>
<dbReference type="InterPro" id="IPR007168">
    <property type="entry name" value="Phageshock_PspC_N"/>
</dbReference>
<evidence type="ECO:0000313" key="8">
    <source>
        <dbReference type="EMBL" id="MDW2799067.1"/>
    </source>
</evidence>
<feature type="transmembrane region" description="Helical" evidence="6">
    <location>
        <begin position="21"/>
        <end position="43"/>
    </location>
</feature>
<accession>A0ABU4GN77</accession>
<keyword evidence="5 6" id="KW-0472">Membrane</keyword>
<evidence type="ECO:0000256" key="2">
    <source>
        <dbReference type="ARBA" id="ARBA00022475"/>
    </source>
</evidence>
<keyword evidence="2" id="KW-1003">Cell membrane</keyword>
<dbReference type="RefSeq" id="WP_318065256.1">
    <property type="nucleotide sequence ID" value="NZ_JAWONS010000240.1"/>
</dbReference>
<evidence type="ECO:0000256" key="4">
    <source>
        <dbReference type="ARBA" id="ARBA00022989"/>
    </source>
</evidence>